<feature type="domain" description="HTH gntR-type" evidence="6">
    <location>
        <begin position="16"/>
        <end position="84"/>
    </location>
</feature>
<sequence>MTNALSNSMLEPEMASPLYIQLRRRIRTLIQQGLWKPESQLPTVSELARHHGVNRLTVLKALAGLKHAGWVQTFNGRGTFVASKLPEFQGGKTANHHPFEGSSATVRKGAVGSWICETLEQPQDCELLNFSAETAPPDLLPHDALRSMTRQALRELGPELWQYSEPAGFAPYLEAVGRWLASQGEPVEEGWGIRAIPGAQAGLALTLETFTVPGDRVLVESPGQAGLLALVRALGREAVPMPLDQHGVDPDRLESILKYVDAKVLFTVPTFQNPTGTIQPRGRRERILALTRARGVLVVEDSTYADLRFSGLHHPSNRQLDGSDHVIQLGSFSKSLAAGLRLGYLIAKEPLLRRMAPIQESQAIALAPLTQAVVARFLDSGGFRRHVGRLRRTIKARKEAMIEAVVTHFPPDTQISEPKGGLHLWVVLPEDCSAVDLQAKALKRGISFAPGPLFFPDGRGTNCLRLNVSTCDPATTRRAIEHLGRLIR</sequence>
<dbReference type="InterPro" id="IPR015422">
    <property type="entry name" value="PyrdxlP-dep_Trfase_small"/>
</dbReference>
<dbReference type="PROSITE" id="PS50949">
    <property type="entry name" value="HTH_GNTR"/>
    <property type="match status" value="1"/>
</dbReference>
<accession>A0ABQ5QFW5</accession>
<dbReference type="InterPro" id="IPR015421">
    <property type="entry name" value="PyrdxlP-dep_Trfase_major"/>
</dbReference>
<dbReference type="InterPro" id="IPR036390">
    <property type="entry name" value="WH_DNA-bd_sf"/>
</dbReference>
<dbReference type="SUPFAM" id="SSF46785">
    <property type="entry name" value="Winged helix' DNA-binding domain"/>
    <property type="match status" value="1"/>
</dbReference>
<dbReference type="InterPro" id="IPR000524">
    <property type="entry name" value="Tscrpt_reg_HTH_GntR"/>
</dbReference>
<dbReference type="RefSeq" id="WP_285574552.1">
    <property type="nucleotide sequence ID" value="NZ_BSDE01000003.1"/>
</dbReference>
<protein>
    <submittedName>
        <fullName evidence="7">GntR family transcriptional regulator</fullName>
    </submittedName>
</protein>
<dbReference type="Gene3D" id="3.40.640.10">
    <property type="entry name" value="Type I PLP-dependent aspartate aminotransferase-like (Major domain)"/>
    <property type="match status" value="1"/>
</dbReference>
<evidence type="ECO:0000256" key="1">
    <source>
        <dbReference type="ARBA" id="ARBA00005384"/>
    </source>
</evidence>
<proteinExistence type="inferred from homology"/>
<dbReference type="InterPro" id="IPR036388">
    <property type="entry name" value="WH-like_DNA-bd_sf"/>
</dbReference>
<dbReference type="Gene3D" id="3.90.1150.10">
    <property type="entry name" value="Aspartate Aminotransferase, domain 1"/>
    <property type="match status" value="1"/>
</dbReference>
<evidence type="ECO:0000313" key="8">
    <source>
        <dbReference type="Proteomes" id="UP001165069"/>
    </source>
</evidence>
<keyword evidence="3" id="KW-0805">Transcription regulation</keyword>
<dbReference type="InterPro" id="IPR015424">
    <property type="entry name" value="PyrdxlP-dep_Trfase"/>
</dbReference>
<comment type="caution">
    <text evidence="7">The sequence shown here is derived from an EMBL/GenBank/DDBJ whole genome shotgun (WGS) entry which is preliminary data.</text>
</comment>
<evidence type="ECO:0000259" key="6">
    <source>
        <dbReference type="PROSITE" id="PS50949"/>
    </source>
</evidence>
<dbReference type="Pfam" id="PF00155">
    <property type="entry name" value="Aminotran_1_2"/>
    <property type="match status" value="1"/>
</dbReference>
<dbReference type="SMART" id="SM00345">
    <property type="entry name" value="HTH_GNTR"/>
    <property type="match status" value="1"/>
</dbReference>
<organism evidence="7 8">
    <name type="scientific">Geothrix limicola</name>
    <dbReference type="NCBI Taxonomy" id="2927978"/>
    <lineage>
        <taxon>Bacteria</taxon>
        <taxon>Pseudomonadati</taxon>
        <taxon>Acidobacteriota</taxon>
        <taxon>Holophagae</taxon>
        <taxon>Holophagales</taxon>
        <taxon>Holophagaceae</taxon>
        <taxon>Geothrix</taxon>
    </lineage>
</organism>
<gene>
    <name evidence="7" type="ORF">GETHLI_19600</name>
</gene>
<keyword evidence="2" id="KW-0663">Pyridoxal phosphate</keyword>
<dbReference type="PANTHER" id="PTHR46577">
    <property type="entry name" value="HTH-TYPE TRANSCRIPTIONAL REGULATORY PROTEIN GABR"/>
    <property type="match status" value="1"/>
</dbReference>
<evidence type="ECO:0000256" key="5">
    <source>
        <dbReference type="ARBA" id="ARBA00023163"/>
    </source>
</evidence>
<keyword evidence="5" id="KW-0804">Transcription</keyword>
<dbReference type="EMBL" id="BSDE01000003">
    <property type="protein sequence ID" value="GLH73458.1"/>
    <property type="molecule type" value="Genomic_DNA"/>
</dbReference>
<dbReference type="CDD" id="cd00609">
    <property type="entry name" value="AAT_like"/>
    <property type="match status" value="1"/>
</dbReference>
<dbReference type="Gene3D" id="1.10.10.10">
    <property type="entry name" value="Winged helix-like DNA-binding domain superfamily/Winged helix DNA-binding domain"/>
    <property type="match status" value="1"/>
</dbReference>
<keyword evidence="8" id="KW-1185">Reference proteome</keyword>
<evidence type="ECO:0000256" key="2">
    <source>
        <dbReference type="ARBA" id="ARBA00022898"/>
    </source>
</evidence>
<evidence type="ECO:0000256" key="3">
    <source>
        <dbReference type="ARBA" id="ARBA00023015"/>
    </source>
</evidence>
<keyword evidence="4" id="KW-0238">DNA-binding</keyword>
<dbReference type="Pfam" id="PF00392">
    <property type="entry name" value="GntR"/>
    <property type="match status" value="1"/>
</dbReference>
<dbReference type="SUPFAM" id="SSF53383">
    <property type="entry name" value="PLP-dependent transferases"/>
    <property type="match status" value="1"/>
</dbReference>
<reference evidence="7 8" key="1">
    <citation type="journal article" date="2023" name="Antonie Van Leeuwenhoek">
        <title>Mesoterricola silvestris gen. nov., sp. nov., Mesoterricola sediminis sp. nov., Geothrix oryzae sp. nov., Geothrix edaphica sp. nov., Geothrix rubra sp. nov., and Geothrix limicola sp. nov., six novel members of Acidobacteriota isolated from soils.</title>
        <authorList>
            <person name="Itoh H."/>
            <person name="Sugisawa Y."/>
            <person name="Mise K."/>
            <person name="Xu Z."/>
            <person name="Kuniyasu M."/>
            <person name="Ushijima N."/>
            <person name="Kawano K."/>
            <person name="Kobayashi E."/>
            <person name="Shiratori Y."/>
            <person name="Masuda Y."/>
            <person name="Senoo K."/>
        </authorList>
    </citation>
    <scope>NUCLEOTIDE SEQUENCE [LARGE SCALE GENOMIC DNA]</scope>
    <source>
        <strain evidence="7 8">Red804</strain>
    </source>
</reference>
<comment type="similarity">
    <text evidence="1">In the C-terminal section; belongs to the class-I pyridoxal-phosphate-dependent aminotransferase family.</text>
</comment>
<dbReference type="InterPro" id="IPR004839">
    <property type="entry name" value="Aminotransferase_I/II_large"/>
</dbReference>
<name>A0ABQ5QFW5_9BACT</name>
<dbReference type="PANTHER" id="PTHR46577:SF2">
    <property type="entry name" value="TRANSCRIPTIONAL REGULATORY PROTEIN"/>
    <property type="match status" value="1"/>
</dbReference>
<dbReference type="InterPro" id="IPR051446">
    <property type="entry name" value="HTH_trans_reg/aminotransferase"/>
</dbReference>
<evidence type="ECO:0000256" key="4">
    <source>
        <dbReference type="ARBA" id="ARBA00023125"/>
    </source>
</evidence>
<evidence type="ECO:0000313" key="7">
    <source>
        <dbReference type="EMBL" id="GLH73458.1"/>
    </source>
</evidence>
<dbReference type="CDD" id="cd07377">
    <property type="entry name" value="WHTH_GntR"/>
    <property type="match status" value="1"/>
</dbReference>
<dbReference type="Proteomes" id="UP001165069">
    <property type="component" value="Unassembled WGS sequence"/>
</dbReference>